<feature type="transmembrane region" description="Helical" evidence="7">
    <location>
        <begin position="272"/>
        <end position="292"/>
    </location>
</feature>
<feature type="transmembrane region" description="Helical" evidence="7">
    <location>
        <begin position="202"/>
        <end position="221"/>
    </location>
</feature>
<evidence type="ECO:0000256" key="7">
    <source>
        <dbReference type="SAM" id="Phobius"/>
    </source>
</evidence>
<evidence type="ECO:0000313" key="9">
    <source>
        <dbReference type="EMBL" id="KAK0624576.1"/>
    </source>
</evidence>
<keyword evidence="10" id="KW-1185">Reference proteome</keyword>
<comment type="subcellular location">
    <subcellularLocation>
        <location evidence="1">Membrane</location>
        <topology evidence="1">Multi-pass membrane protein</topology>
    </subcellularLocation>
</comment>
<dbReference type="PANTHER" id="PTHR23501:SF193">
    <property type="entry name" value="MULTIDRUG TRANSPORTER, PUTATIVE (AFU_ORTHOLOGUE AFUA_8G00940)-RELATED"/>
    <property type="match status" value="1"/>
</dbReference>
<protein>
    <submittedName>
        <fullName evidence="9">Major facilitator superfamily domain-containing protein</fullName>
    </submittedName>
</protein>
<feature type="transmembrane region" description="Helical" evidence="7">
    <location>
        <begin position="543"/>
        <end position="564"/>
    </location>
</feature>
<feature type="compositionally biased region" description="Polar residues" evidence="6">
    <location>
        <begin position="10"/>
        <end position="30"/>
    </location>
</feature>
<keyword evidence="5 7" id="KW-0472">Membrane</keyword>
<evidence type="ECO:0000256" key="3">
    <source>
        <dbReference type="ARBA" id="ARBA00022692"/>
    </source>
</evidence>
<dbReference type="AlphaFoldDB" id="A0AA40C409"/>
<feature type="transmembrane region" description="Helical" evidence="7">
    <location>
        <begin position="403"/>
        <end position="423"/>
    </location>
</feature>
<feature type="transmembrane region" description="Helical" evidence="7">
    <location>
        <begin position="166"/>
        <end position="190"/>
    </location>
</feature>
<feature type="transmembrane region" description="Helical" evidence="7">
    <location>
        <begin position="140"/>
        <end position="160"/>
    </location>
</feature>
<evidence type="ECO:0000259" key="8">
    <source>
        <dbReference type="PROSITE" id="PS50850"/>
    </source>
</evidence>
<dbReference type="SUPFAM" id="SSF103473">
    <property type="entry name" value="MFS general substrate transporter"/>
    <property type="match status" value="1"/>
</dbReference>
<dbReference type="Gene3D" id="1.20.1720.10">
    <property type="entry name" value="Multidrug resistance protein D"/>
    <property type="match status" value="1"/>
</dbReference>
<reference evidence="9" key="1">
    <citation type="submission" date="2023-06" db="EMBL/GenBank/DDBJ databases">
        <title>Genome-scale phylogeny and comparative genomics of the fungal order Sordariales.</title>
        <authorList>
            <consortium name="Lawrence Berkeley National Laboratory"/>
            <person name="Hensen N."/>
            <person name="Bonometti L."/>
            <person name="Westerberg I."/>
            <person name="Brannstrom I.O."/>
            <person name="Guillou S."/>
            <person name="Cros-Aarteil S."/>
            <person name="Calhoun S."/>
            <person name="Haridas S."/>
            <person name="Kuo A."/>
            <person name="Mondo S."/>
            <person name="Pangilinan J."/>
            <person name="Riley R."/>
            <person name="LaButti K."/>
            <person name="Andreopoulos B."/>
            <person name="Lipzen A."/>
            <person name="Chen C."/>
            <person name="Yanf M."/>
            <person name="Daum C."/>
            <person name="Ng V."/>
            <person name="Clum A."/>
            <person name="Steindorff A."/>
            <person name="Ohm R."/>
            <person name="Martin F."/>
            <person name="Silar P."/>
            <person name="Natvig D."/>
            <person name="Lalanne C."/>
            <person name="Gautier V."/>
            <person name="Ament-velasquez S.L."/>
            <person name="Kruys A."/>
            <person name="Hutchinson M.I."/>
            <person name="Powell A.J."/>
            <person name="Barry K."/>
            <person name="Miller A.N."/>
            <person name="Grigoriev I.V."/>
            <person name="Debuchy R."/>
            <person name="Gladieux P."/>
            <person name="Thoren M.H."/>
            <person name="Johannesson H."/>
        </authorList>
    </citation>
    <scope>NUCLEOTIDE SEQUENCE</scope>
    <source>
        <strain evidence="9">SMH3391-2</strain>
    </source>
</reference>
<dbReference type="Pfam" id="PF07690">
    <property type="entry name" value="MFS_1"/>
    <property type="match status" value="1"/>
</dbReference>
<organism evidence="9 10">
    <name type="scientific">Bombardia bombarda</name>
    <dbReference type="NCBI Taxonomy" id="252184"/>
    <lineage>
        <taxon>Eukaryota</taxon>
        <taxon>Fungi</taxon>
        <taxon>Dikarya</taxon>
        <taxon>Ascomycota</taxon>
        <taxon>Pezizomycotina</taxon>
        <taxon>Sordariomycetes</taxon>
        <taxon>Sordariomycetidae</taxon>
        <taxon>Sordariales</taxon>
        <taxon>Lasiosphaeriaceae</taxon>
        <taxon>Bombardia</taxon>
    </lineage>
</organism>
<feature type="transmembrane region" description="Helical" evidence="7">
    <location>
        <begin position="380"/>
        <end position="398"/>
    </location>
</feature>
<dbReference type="EMBL" id="JAULSR010000003">
    <property type="protein sequence ID" value="KAK0624576.1"/>
    <property type="molecule type" value="Genomic_DNA"/>
</dbReference>
<evidence type="ECO:0000313" key="10">
    <source>
        <dbReference type="Proteomes" id="UP001174934"/>
    </source>
</evidence>
<feature type="region of interest" description="Disordered" evidence="6">
    <location>
        <begin position="1"/>
        <end position="35"/>
    </location>
</feature>
<dbReference type="PROSITE" id="PS50850">
    <property type="entry name" value="MFS"/>
    <property type="match status" value="1"/>
</dbReference>
<dbReference type="InterPro" id="IPR036259">
    <property type="entry name" value="MFS_trans_sf"/>
</dbReference>
<dbReference type="PANTHER" id="PTHR23501">
    <property type="entry name" value="MAJOR FACILITATOR SUPERFAMILY"/>
    <property type="match status" value="1"/>
</dbReference>
<dbReference type="CDD" id="cd17502">
    <property type="entry name" value="MFS_Azr1_MDR_like"/>
    <property type="match status" value="1"/>
</dbReference>
<gene>
    <name evidence="9" type="ORF">B0T17DRAFT_599274</name>
</gene>
<dbReference type="Gene3D" id="1.20.1250.20">
    <property type="entry name" value="MFS general substrate transporter like domains"/>
    <property type="match status" value="1"/>
</dbReference>
<keyword evidence="3 7" id="KW-0812">Transmembrane</keyword>
<proteinExistence type="inferred from homology"/>
<sequence length="572" mass="61287">MTEAMDKSLGSVSASISRQPSQEKLAQTSDDGPELAVTGSQLESEQYLSGIQLFLVLSSMTLAIFLVLMDASIVATATPKITGDFHSLDDIGWYGTAYLLAKWVENLEKAMFKLILTTPLLSCVLQPLSGKIYTYFTVKITFLAFFAVFEAGSALCGAAVSSNMLIIGRAVAGLGASGLLNGGYTMLTLIVPEDKQARYRGILMGLSFFGILAGPLIGGALTEYTTWRWCFYINLPAGAVIALGLILIPFPESQVMADGPRSLRQKLQKLDLIGFLLFTPTVIMLILALQWGGIKHPWSSATIIGLFCGALGNLLVFLAWEHHMGAEAMIPLSLIRRRIIWSSCLNQAFFIGCTFITSYYFPVYFQAVQEASPVQSGVGMLPQIVTNMVVTIATGVLVTRLGYYLPFALASGVFTSIGAGLVSTLTPTSATSRRVGFQILQGFQGLGIQMPILAVQNAVRKEEAPVASALVVFSQNLGGAVFLSIAEVIFSNRLRHFLSEYAPSADAAALVRAGASAADIKAAVPAELLPAVKLAYSNTFDQVMYLGTGAAGGAFLVAWGMAWVRINTQKNR</sequence>
<dbReference type="InterPro" id="IPR011701">
    <property type="entry name" value="MFS"/>
</dbReference>
<name>A0AA40C409_9PEZI</name>
<accession>A0AA40C409</accession>
<dbReference type="InterPro" id="IPR020846">
    <property type="entry name" value="MFS_dom"/>
</dbReference>
<comment type="similarity">
    <text evidence="2">Belongs to the major facilitator superfamily. TCR/Tet family.</text>
</comment>
<feature type="domain" description="Major facilitator superfamily (MFS) profile" evidence="8">
    <location>
        <begin position="56"/>
        <end position="533"/>
    </location>
</feature>
<feature type="transmembrane region" description="Helical" evidence="7">
    <location>
        <begin position="53"/>
        <end position="75"/>
    </location>
</feature>
<dbReference type="Proteomes" id="UP001174934">
    <property type="component" value="Unassembled WGS sequence"/>
</dbReference>
<feature type="transmembrane region" description="Helical" evidence="7">
    <location>
        <begin position="298"/>
        <end position="318"/>
    </location>
</feature>
<evidence type="ECO:0000256" key="4">
    <source>
        <dbReference type="ARBA" id="ARBA00022989"/>
    </source>
</evidence>
<dbReference type="GO" id="GO:0005886">
    <property type="term" value="C:plasma membrane"/>
    <property type="evidence" value="ECO:0007669"/>
    <property type="project" value="TreeGrafter"/>
</dbReference>
<dbReference type="GO" id="GO:0022857">
    <property type="term" value="F:transmembrane transporter activity"/>
    <property type="evidence" value="ECO:0007669"/>
    <property type="project" value="InterPro"/>
</dbReference>
<evidence type="ECO:0000256" key="6">
    <source>
        <dbReference type="SAM" id="MobiDB-lite"/>
    </source>
</evidence>
<evidence type="ECO:0000256" key="2">
    <source>
        <dbReference type="ARBA" id="ARBA00007520"/>
    </source>
</evidence>
<feature type="transmembrane region" description="Helical" evidence="7">
    <location>
        <begin position="233"/>
        <end position="251"/>
    </location>
</feature>
<feature type="transmembrane region" description="Helical" evidence="7">
    <location>
        <begin position="339"/>
        <end position="360"/>
    </location>
</feature>
<evidence type="ECO:0000256" key="5">
    <source>
        <dbReference type="ARBA" id="ARBA00023136"/>
    </source>
</evidence>
<feature type="transmembrane region" description="Helical" evidence="7">
    <location>
        <begin position="467"/>
        <end position="490"/>
    </location>
</feature>
<evidence type="ECO:0000256" key="1">
    <source>
        <dbReference type="ARBA" id="ARBA00004141"/>
    </source>
</evidence>
<comment type="caution">
    <text evidence="9">The sequence shown here is derived from an EMBL/GenBank/DDBJ whole genome shotgun (WGS) entry which is preliminary data.</text>
</comment>
<keyword evidence="4 7" id="KW-1133">Transmembrane helix</keyword>
<feature type="transmembrane region" description="Helical" evidence="7">
    <location>
        <begin position="435"/>
        <end position="455"/>
    </location>
</feature>